<accession>A0A919JQ24</accession>
<proteinExistence type="predicted"/>
<dbReference type="Proteomes" id="UP000647172">
    <property type="component" value="Unassembled WGS sequence"/>
</dbReference>
<name>A0A919JQ24_9ACTN</name>
<evidence type="ECO:0008006" key="3">
    <source>
        <dbReference type="Google" id="ProtNLM"/>
    </source>
</evidence>
<protein>
    <recommendedName>
        <fullName evidence="3">PRC-barrel domain-containing protein</fullName>
    </recommendedName>
</protein>
<dbReference type="RefSeq" id="WP_203775927.1">
    <property type="nucleotide sequence ID" value="NZ_BAAAYJ010000063.1"/>
</dbReference>
<organism evidence="1 2">
    <name type="scientific">Actinoplanes nipponensis</name>
    <dbReference type="NCBI Taxonomy" id="135950"/>
    <lineage>
        <taxon>Bacteria</taxon>
        <taxon>Bacillati</taxon>
        <taxon>Actinomycetota</taxon>
        <taxon>Actinomycetes</taxon>
        <taxon>Micromonosporales</taxon>
        <taxon>Micromonosporaceae</taxon>
        <taxon>Actinoplanes</taxon>
    </lineage>
</organism>
<dbReference type="EMBL" id="BOMQ01000088">
    <property type="protein sequence ID" value="GIE53693.1"/>
    <property type="molecule type" value="Genomic_DNA"/>
</dbReference>
<comment type="caution">
    <text evidence="1">The sequence shown here is derived from an EMBL/GenBank/DDBJ whole genome shotgun (WGS) entry which is preliminary data.</text>
</comment>
<dbReference type="AlphaFoldDB" id="A0A919JQ24"/>
<sequence>MNDHESLRFTLLDQQLVDAEDRPVGRVDDVLLDLPADGGPPVVVAVLTGAQALGERMGGPAGKLMAAVASRLRSGEHRAEPVAIPASAIGDHADLVQLTVPLGDLPHVAGLERWLAHHLVEGLPGAGDARD</sequence>
<reference evidence="1" key="1">
    <citation type="submission" date="2021-01" db="EMBL/GenBank/DDBJ databases">
        <title>Whole genome shotgun sequence of Actinoplanes nipponensis NBRC 14063.</title>
        <authorList>
            <person name="Komaki H."/>
            <person name="Tamura T."/>
        </authorList>
    </citation>
    <scope>NUCLEOTIDE SEQUENCE</scope>
    <source>
        <strain evidence="1">NBRC 14063</strain>
    </source>
</reference>
<keyword evidence="2" id="KW-1185">Reference proteome</keyword>
<evidence type="ECO:0000313" key="1">
    <source>
        <dbReference type="EMBL" id="GIE53693.1"/>
    </source>
</evidence>
<gene>
    <name evidence="1" type="ORF">Ani05nite_72270</name>
</gene>
<evidence type="ECO:0000313" key="2">
    <source>
        <dbReference type="Proteomes" id="UP000647172"/>
    </source>
</evidence>